<evidence type="ECO:0000259" key="1">
    <source>
        <dbReference type="Pfam" id="PF01182"/>
    </source>
</evidence>
<dbReference type="SUPFAM" id="SSF100950">
    <property type="entry name" value="NagB/RpiA/CoA transferase-like"/>
    <property type="match status" value="1"/>
</dbReference>
<dbReference type="Pfam" id="PF01182">
    <property type="entry name" value="Glucosamine_iso"/>
    <property type="match status" value="1"/>
</dbReference>
<protein>
    <recommendedName>
        <fullName evidence="1">Glucosamine/galactosamine-6-phosphate isomerase domain-containing protein</fullName>
    </recommendedName>
</protein>
<proteinExistence type="predicted"/>
<name>A0A5P9NHN8_9GAMM</name>
<dbReference type="InterPro" id="IPR037171">
    <property type="entry name" value="NagB/RpiA_transferase-like"/>
</dbReference>
<gene>
    <name evidence="2" type="ORF">EY643_06580</name>
</gene>
<accession>A0A5P9NHN8</accession>
<dbReference type="RefSeq" id="WP_152661449.1">
    <property type="nucleotide sequence ID" value="NZ_CP036422.1"/>
</dbReference>
<dbReference type="Gene3D" id="3.40.50.1360">
    <property type="match status" value="1"/>
</dbReference>
<evidence type="ECO:0000313" key="2">
    <source>
        <dbReference type="EMBL" id="QFU75343.1"/>
    </source>
</evidence>
<dbReference type="AlphaFoldDB" id="A0A5P9NHN8"/>
<reference evidence="2 3" key="1">
    <citation type="submission" date="2019-02" db="EMBL/GenBank/DDBJ databases">
        <authorList>
            <person name="Li S.-H."/>
        </authorList>
    </citation>
    <scope>NUCLEOTIDE SEQUENCE [LARGE SCALE GENOMIC DNA]</scope>
    <source>
        <strain evidence="2 3">IMCC14385</strain>
    </source>
</reference>
<dbReference type="EMBL" id="CP036422">
    <property type="protein sequence ID" value="QFU75343.1"/>
    <property type="molecule type" value="Genomic_DNA"/>
</dbReference>
<dbReference type="GO" id="GO:0005975">
    <property type="term" value="P:carbohydrate metabolic process"/>
    <property type="evidence" value="ECO:0007669"/>
    <property type="project" value="InterPro"/>
</dbReference>
<evidence type="ECO:0000313" key="3">
    <source>
        <dbReference type="Proteomes" id="UP000326287"/>
    </source>
</evidence>
<keyword evidence="3" id="KW-1185">Reference proteome</keyword>
<organism evidence="2 3">
    <name type="scientific">Halioglobus maricola</name>
    <dbReference type="NCBI Taxonomy" id="2601894"/>
    <lineage>
        <taxon>Bacteria</taxon>
        <taxon>Pseudomonadati</taxon>
        <taxon>Pseudomonadota</taxon>
        <taxon>Gammaproteobacteria</taxon>
        <taxon>Cellvibrionales</taxon>
        <taxon>Halieaceae</taxon>
        <taxon>Halioglobus</taxon>
    </lineage>
</organism>
<feature type="domain" description="Glucosamine/galactosamine-6-phosphate isomerase" evidence="1">
    <location>
        <begin position="62"/>
        <end position="281"/>
    </location>
</feature>
<dbReference type="Proteomes" id="UP000326287">
    <property type="component" value="Chromosome"/>
</dbReference>
<sequence>MRSFKLGKRQSTSTSLVQEDSGIHVGISPDLPAAARQAANLMYERYSDWLERDRLRAWGPYKRNHFTIAIGGGNTIKAQYHAWLELHHSKIDWLGHVRFFFLEESTGEKHWESAEQSLRLNFLQPLAEKLCRIRGLNAIRRKLDLERSADREDIVDAVVKRLCNPINLAPAHRALQAGNKRRALQLARAERERYQQEICRRVGASMSFHYLISGIGKDGTLGSFPPYSPDLAEKEPAVVLLAQENNALRVALNRGVFTNAETVSLLVAGTLKLKALGRLEMDEVTDFEQTVMETPLRLLRETWDIANKVYIFADEQALHFDETVFEYKERGQLVQNKAETRAGDEQDGVHILLMHGFLGLFSFASLLIRLPSSWTVSALHRGSRAKFLPQDEIFPHYALALRKAILRNWRRNRPTPVAGHSIAGVIMDHLLLSLLPEPGAAPLPYERLRREDRDLVDALRAGGMIHLATWSPADGPNTGQNIKSLVAHLRHQTQLDYGGFEQIYDREDQGKLHPVHAEAIATSNEDIAGLERFLQRKIARPMINSLNLAVRRLLNNSTVQHRLLNADIPYVLRLVGSRLLRTVSLYGLTKEIEAALCNPAEYQQRHLQALEILLAYDIPWISIVHQDDFLVSARRHREEFEYLVEKRLAIEGVNKVDDLKATLRYVLIERSEQDLPIDMLNPHLLVMATNNEGNRMVRQITSAMTRFVNENLAKAADEGRITRLASVDRWLKKQKRAQHRRRHKVG</sequence>
<dbReference type="InterPro" id="IPR006148">
    <property type="entry name" value="Glc/Gal-6P_isomerase"/>
</dbReference>
<dbReference type="OrthoDB" id="5711991at2"/>
<dbReference type="KEGG" id="halc:EY643_06580"/>